<dbReference type="Proteomes" id="UP000038040">
    <property type="component" value="Unplaced"/>
</dbReference>
<evidence type="ECO:0000256" key="1">
    <source>
        <dbReference type="SAM" id="SignalP"/>
    </source>
</evidence>
<evidence type="ECO:0000313" key="3">
    <source>
        <dbReference type="Proteomes" id="UP000038040"/>
    </source>
</evidence>
<reference evidence="5" key="1">
    <citation type="submission" date="2016-04" db="UniProtKB">
        <authorList>
            <consortium name="WormBaseParasite"/>
        </authorList>
    </citation>
    <scope>IDENTIFICATION</scope>
</reference>
<feature type="signal peptide" evidence="1">
    <location>
        <begin position="1"/>
        <end position="20"/>
    </location>
</feature>
<dbReference type="SUPFAM" id="SSF50814">
    <property type="entry name" value="Lipocalins"/>
    <property type="match status" value="2"/>
</dbReference>
<evidence type="ECO:0000313" key="2">
    <source>
        <dbReference type="EMBL" id="VDN55914.1"/>
    </source>
</evidence>
<evidence type="ECO:0000313" key="4">
    <source>
        <dbReference type="Proteomes" id="UP000274756"/>
    </source>
</evidence>
<dbReference type="PANTHER" id="PTHR11873:SF0">
    <property type="entry name" value="LIPOCALIN-RELATED PROTEIN"/>
    <property type="match status" value="1"/>
</dbReference>
<dbReference type="Proteomes" id="UP000274756">
    <property type="component" value="Unassembled WGS sequence"/>
</dbReference>
<feature type="chain" id="PRO_5041045152" evidence="1">
    <location>
        <begin position="21"/>
        <end position="960"/>
    </location>
</feature>
<name>A0A158Q333_DRAME</name>
<dbReference type="PANTHER" id="PTHR11873">
    <property type="entry name" value="RETINOL-BINDING PROTEIN 4"/>
    <property type="match status" value="1"/>
</dbReference>
<keyword evidence="4" id="KW-1185">Reference proteome</keyword>
<evidence type="ECO:0000313" key="5">
    <source>
        <dbReference type="WBParaSite" id="DME_0000152701-mRNA-1"/>
    </source>
</evidence>
<dbReference type="AlphaFoldDB" id="A0A158Q333"/>
<proteinExistence type="predicted"/>
<dbReference type="OrthoDB" id="5785631at2759"/>
<dbReference type="InterPro" id="IPR012674">
    <property type="entry name" value="Calycin"/>
</dbReference>
<dbReference type="GO" id="GO:0034632">
    <property type="term" value="F:retinol transmembrane transporter activity"/>
    <property type="evidence" value="ECO:0007669"/>
    <property type="project" value="InterPro"/>
</dbReference>
<dbReference type="EMBL" id="UYYG01001153">
    <property type="protein sequence ID" value="VDN55914.1"/>
    <property type="molecule type" value="Genomic_DNA"/>
</dbReference>
<keyword evidence="1" id="KW-0732">Signal</keyword>
<organism evidence="3 5">
    <name type="scientific">Dracunculus medinensis</name>
    <name type="common">Guinea worm</name>
    <dbReference type="NCBI Taxonomy" id="318479"/>
    <lineage>
        <taxon>Eukaryota</taxon>
        <taxon>Metazoa</taxon>
        <taxon>Ecdysozoa</taxon>
        <taxon>Nematoda</taxon>
        <taxon>Chromadorea</taxon>
        <taxon>Rhabditida</taxon>
        <taxon>Spirurina</taxon>
        <taxon>Dracunculoidea</taxon>
        <taxon>Dracunculidae</taxon>
        <taxon>Dracunculus</taxon>
    </lineage>
</organism>
<dbReference type="GO" id="GO:0005501">
    <property type="term" value="F:retinoid binding"/>
    <property type="evidence" value="ECO:0007669"/>
    <property type="project" value="InterPro"/>
</dbReference>
<accession>A0A158Q333</accession>
<sequence>MKYLILLFHVFSSNFVFTNSQCLTKLDQLDLAQEQYNGSWFRIAHMGPAIDYLPQNLNTSLIKLIPEDDHIKMIEFYESNGICYGPLYGLWIKQVTGYIMQIKANDGTLFENDNEEMNIVLYGCRTFKPNGECLQGEETASILSNSRHPQTLALFKSAKHLEDNACIDILRLRTLNTYGPCGDDIVDIDQKLENAAIDTEGELIENECKARNFPRRKIGNFFHEPRMLTVIAFMDPILANEDLSHISCLFSTKNDAICEYIRHKTCYKSTLKQVFPDEFSIESSIELQLNNDSIIRIDWSGTLLWQNGDEYITYKCIDVNEDGTCDQYRIYVWSDEDLMDQPTIHTIYEELDTICVDPTDLIFLNTFPIDECDENTFIKEPSIKCGKMAPWSPINVQLLQGVWFFAADINADPKIYMQSAVVELKADETNHSNETLTIKFFAQRESDLICIGPGSGKVQLIESNSTINVQVEYQYGSLQEFPNSIIQWQNQVLYLDNQRMLLYWCFKRNENGSCLQYDVDILVRSRHLAYHDLSLLEPYLNAACVNQDQLRWFDLHSLCGVDISQTTRLRRMIMTLTHREIEKVGKWFLMSHYDRFQYITYALIGRLTVVERGKAIIKVYQSAARPGLAKECFRRMFVLFEEEDGDDFTYHLYFNSLLGPKSYMILRFLFLNRHVGVVHACMAYNKTGECIKRFLYVLSRHDSIDHTELMVLERIANSVCLPVEHLTHVSVHDRCIYDNYNIKLGTLICSSITNLVVPLIQGSEYKIKERFKNNTFFAIASSIPNQSKFGKCTESDVAIKLSVDTEMLVIVNGSELVLLSPFGLASPLIIQTAQYSGEYPCLNPINYEQQNIEGECMRNDTIELLLKEDGVYSLIPGDEELSYHNGEVGMNGSIAFLNDKFVVLYTGFKKGQLTIPEERRVTVWTRTGIKTDDDVRAVLKKICILEDDLDNKTGTSECWQ</sequence>
<dbReference type="WBParaSite" id="DME_0000152701-mRNA-1">
    <property type="protein sequence ID" value="DME_0000152701-mRNA-1"/>
    <property type="gene ID" value="DME_0000152701"/>
</dbReference>
<protein>
    <submittedName>
        <fullName evidence="5">Lipocalin-like domain-containing protein</fullName>
    </submittedName>
</protein>
<reference evidence="2 4" key="2">
    <citation type="submission" date="2018-11" db="EMBL/GenBank/DDBJ databases">
        <authorList>
            <consortium name="Pathogen Informatics"/>
        </authorList>
    </citation>
    <scope>NUCLEOTIDE SEQUENCE [LARGE SCALE GENOMIC DNA]</scope>
</reference>
<gene>
    <name evidence="2" type="ORF">DME_LOCUS5887</name>
</gene>
<dbReference type="InterPro" id="IPR002449">
    <property type="entry name" value="Retinol-bd/Purpurin"/>
</dbReference>